<dbReference type="Proteomes" id="UP000268059">
    <property type="component" value="Chromosome"/>
</dbReference>
<dbReference type="Gene3D" id="3.30.2130.10">
    <property type="entry name" value="VC0802-like"/>
    <property type="match status" value="1"/>
</dbReference>
<organism evidence="2 3">
    <name type="scientific">Intestinibaculum porci</name>
    <dbReference type="NCBI Taxonomy" id="2487118"/>
    <lineage>
        <taxon>Bacteria</taxon>
        <taxon>Bacillati</taxon>
        <taxon>Bacillota</taxon>
        <taxon>Erysipelotrichia</taxon>
        <taxon>Erysipelotrichales</taxon>
        <taxon>Erysipelotrichaceae</taxon>
        <taxon>Intestinibaculum</taxon>
    </lineage>
</organism>
<keyword evidence="3" id="KW-1185">Reference proteome</keyword>
<evidence type="ECO:0000313" key="3">
    <source>
        <dbReference type="Proteomes" id="UP000268059"/>
    </source>
</evidence>
<dbReference type="InterPro" id="IPR027795">
    <property type="entry name" value="CASTOR_ACT_dom"/>
</dbReference>
<feature type="domain" description="CASTOR ACT" evidence="1">
    <location>
        <begin position="55"/>
        <end position="115"/>
    </location>
</feature>
<dbReference type="AlphaFoldDB" id="A0A3G9JRE6"/>
<proteinExistence type="predicted"/>
<evidence type="ECO:0000259" key="1">
    <source>
        <dbReference type="Pfam" id="PF13840"/>
    </source>
</evidence>
<dbReference type="Pfam" id="PF13840">
    <property type="entry name" value="ACT_7"/>
    <property type="match status" value="1"/>
</dbReference>
<dbReference type="InterPro" id="IPR045865">
    <property type="entry name" value="ACT-like_dom_sf"/>
</dbReference>
<dbReference type="InterPro" id="IPR051719">
    <property type="entry name" value="CASTOR_mTORC1"/>
</dbReference>
<gene>
    <name evidence="2" type="ORF">SG0102_18020</name>
</gene>
<reference evidence="2 3" key="1">
    <citation type="submission" date="2018-11" db="EMBL/GenBank/DDBJ databases">
        <title>Novel Erysipelotrichaceae bacterium isolated from small intestine of a swine.</title>
        <authorList>
            <person name="Kim J.S."/>
            <person name="Choe H."/>
            <person name="Lee Y.R."/>
            <person name="Kim K.M."/>
            <person name="Park D.S."/>
        </authorList>
    </citation>
    <scope>NUCLEOTIDE SEQUENCE [LARGE SCALE GENOMIC DNA]</scope>
    <source>
        <strain evidence="2 3">SG0102</strain>
    </source>
</reference>
<dbReference type="SUPFAM" id="SSF55021">
    <property type="entry name" value="ACT-like"/>
    <property type="match status" value="2"/>
</dbReference>
<dbReference type="PIRSF" id="PIRSF008459">
    <property type="entry name" value="UCP008459"/>
    <property type="match status" value="1"/>
</dbReference>
<dbReference type="InParanoid" id="A0A3G9JRE6"/>
<dbReference type="RefSeq" id="WP_231999782.1">
    <property type="nucleotide sequence ID" value="NZ_AP019309.1"/>
</dbReference>
<dbReference type="PANTHER" id="PTHR31131">
    <property type="entry name" value="CHROMOSOME 1, WHOLE GENOME SHOTGUN SEQUENCE"/>
    <property type="match status" value="1"/>
</dbReference>
<evidence type="ECO:0000313" key="2">
    <source>
        <dbReference type="EMBL" id="BBH26868.1"/>
    </source>
</evidence>
<dbReference type="EMBL" id="AP019309">
    <property type="protein sequence ID" value="BBH26868.1"/>
    <property type="molecule type" value="Genomic_DNA"/>
</dbReference>
<protein>
    <submittedName>
        <fullName evidence="2">Amino acid-binding protein</fullName>
    </submittedName>
</protein>
<dbReference type="PANTHER" id="PTHR31131:SF6">
    <property type="entry name" value="CASTOR ACT DOMAIN-CONTAINING PROTEIN"/>
    <property type="match status" value="1"/>
</dbReference>
<accession>A0A3G9JRE6</accession>
<sequence length="123" mass="13947">MKLELKKIEYNLTVCKIRNTSDIDMTSAFYFIGKTDEEISLVCKTEDTPAKTIERDDGWKGFRIQGTLDFSLIGILSKLSGILAEHKIGIFAVSTYNTDYILVKEENFERALKVLALEGYVIV</sequence>
<name>A0A3G9JRE6_9FIRM</name>
<dbReference type="KEGG" id="ebm:SG0102_18020"/>
<dbReference type="InterPro" id="IPR016540">
    <property type="entry name" value="UCP008459"/>
</dbReference>